<evidence type="ECO:0000313" key="1">
    <source>
        <dbReference type="EMBL" id="AQQ04692.1"/>
    </source>
</evidence>
<gene>
    <name evidence="1" type="ORF">B0E33_14840</name>
</gene>
<evidence type="ECO:0000313" key="2">
    <source>
        <dbReference type="Proteomes" id="UP000188174"/>
    </source>
</evidence>
<name>A0ABM6I355_9HYPH</name>
<sequence length="327" mass="37689">MNRAGARMSAEMSAANDVIVTAVSGYEPKHMAAWYNSLKATGYRGRTVAVAYNVSEALVDYMKHMGSLVITFDHDAGKKRYSYSQLREEIADHTDGGKLYTDRRWTWNKRVLRFKDKIYDRRFFHASHLVKQHLDALGEPVRFVAFSDARDVIFQSDPFAWMEENLASGKDLLIGEESITHEDPWNRRNVLKTYGRHAYDRVARVPVCCAGYFAGRYEAMMDFMLAVYYFDQTKRSGDQAAFNQLLTFCGWKEKAEKVNWQVPWLLHAVSANVGPDAPGFCMPRETVPVFEDGLVKTFDKQPYAIVHQYDRNKEMTAYFLEKFGKVE</sequence>
<dbReference type="EMBL" id="CP019630">
    <property type="protein sequence ID" value="AQQ04692.1"/>
    <property type="molecule type" value="Genomic_DNA"/>
</dbReference>
<accession>A0ABM6I355</accession>
<reference evidence="1 2" key="1">
    <citation type="submission" date="2017-02" db="EMBL/GenBank/DDBJ databases">
        <authorList>
            <person name="Jeong S."/>
        </authorList>
    </citation>
    <scope>NUCLEOTIDE SEQUENCE [LARGE SCALE GENOMIC DNA]</scope>
    <source>
        <strain evidence="1 2">RMAR6-6</strain>
    </source>
</reference>
<keyword evidence="2" id="KW-1185">Reference proteome</keyword>
<proteinExistence type="predicted"/>
<dbReference type="Proteomes" id="UP000188174">
    <property type="component" value="Chromosome"/>
</dbReference>
<protein>
    <submittedName>
        <fullName evidence="1">Uncharacterized protein</fullName>
    </submittedName>
</protein>
<organism evidence="1 2">
    <name type="scientific">Roseibium algicola</name>
    <dbReference type="NCBI Taxonomy" id="2857014"/>
    <lineage>
        <taxon>Bacteria</taxon>
        <taxon>Pseudomonadati</taxon>
        <taxon>Pseudomonadota</taxon>
        <taxon>Alphaproteobacteria</taxon>
        <taxon>Hyphomicrobiales</taxon>
        <taxon>Stappiaceae</taxon>
        <taxon>Roseibium</taxon>
    </lineage>
</organism>